<accession>A0A0J6WD33</accession>
<protein>
    <submittedName>
        <fullName evidence="2">Uncharacterized protein</fullName>
    </submittedName>
</protein>
<organism evidence="2 3">
    <name type="scientific">Mycolicibacterium obuense</name>
    <dbReference type="NCBI Taxonomy" id="1807"/>
    <lineage>
        <taxon>Bacteria</taxon>
        <taxon>Bacillati</taxon>
        <taxon>Actinomycetota</taxon>
        <taxon>Actinomycetes</taxon>
        <taxon>Mycobacteriales</taxon>
        <taxon>Mycobacteriaceae</taxon>
        <taxon>Mycolicibacterium</taxon>
    </lineage>
</organism>
<feature type="transmembrane region" description="Helical" evidence="1">
    <location>
        <begin position="35"/>
        <end position="51"/>
    </location>
</feature>
<gene>
    <name evidence="2" type="ORF">MOBUDSM44075_00908</name>
</gene>
<keyword evidence="1" id="KW-0812">Transmembrane</keyword>
<evidence type="ECO:0000313" key="3">
    <source>
        <dbReference type="Proteomes" id="UP000036313"/>
    </source>
</evidence>
<dbReference type="Proteomes" id="UP000036313">
    <property type="component" value="Unassembled WGS sequence"/>
</dbReference>
<dbReference type="EMBL" id="JYNU01000005">
    <property type="protein sequence ID" value="KMO80444.1"/>
    <property type="molecule type" value="Genomic_DNA"/>
</dbReference>
<feature type="transmembrane region" description="Helical" evidence="1">
    <location>
        <begin position="63"/>
        <end position="83"/>
    </location>
</feature>
<dbReference type="PATRIC" id="fig|1807.14.peg.909"/>
<proteinExistence type="predicted"/>
<evidence type="ECO:0000313" key="2">
    <source>
        <dbReference type="EMBL" id="KMO80444.1"/>
    </source>
</evidence>
<sequence>MDTTITALAVLFALTLWHLHNRRHAGWLASSEGRFFVFCGYALVAIAAYWLEAAPTTSTWEWAFGNLWGLAAMVAFVIGFGHLNRATAEHAWAAQQVEAIEHSDAAAK</sequence>
<keyword evidence="1" id="KW-0472">Membrane</keyword>
<dbReference type="RefSeq" id="WP_048422259.1">
    <property type="nucleotide sequence ID" value="NZ_JYNU01000005.1"/>
</dbReference>
<dbReference type="AlphaFoldDB" id="A0A0J6WD33"/>
<keyword evidence="1" id="KW-1133">Transmembrane helix</keyword>
<evidence type="ECO:0000256" key="1">
    <source>
        <dbReference type="SAM" id="Phobius"/>
    </source>
</evidence>
<reference evidence="2 3" key="1">
    <citation type="journal article" date="2015" name="Genome Biol. Evol.">
        <title>Characterization of Three Mycobacterium spp. with Potential Use in Bioremediation by Genome Sequencing and Comparative Genomics.</title>
        <authorList>
            <person name="Das S."/>
            <person name="Pettersson B.M."/>
            <person name="Behra P.R."/>
            <person name="Ramesh M."/>
            <person name="Dasgupta S."/>
            <person name="Bhattacharya A."/>
            <person name="Kirsebom L.A."/>
        </authorList>
    </citation>
    <scope>NUCLEOTIDE SEQUENCE [LARGE SCALE GENOMIC DNA]</scope>
    <source>
        <strain evidence="2 3">DSM 44075</strain>
    </source>
</reference>
<name>A0A0J6WD33_9MYCO</name>
<comment type="caution">
    <text evidence="2">The sequence shown here is derived from an EMBL/GenBank/DDBJ whole genome shotgun (WGS) entry which is preliminary data.</text>
</comment>